<dbReference type="InterPro" id="IPR036249">
    <property type="entry name" value="Thioredoxin-like_sf"/>
</dbReference>
<evidence type="ECO:0000256" key="1">
    <source>
        <dbReference type="ARBA" id="ARBA00023157"/>
    </source>
</evidence>
<dbReference type="CDD" id="cd02947">
    <property type="entry name" value="TRX_family"/>
    <property type="match status" value="1"/>
</dbReference>
<feature type="domain" description="Thioredoxin" evidence="3">
    <location>
        <begin position="87"/>
        <end position="182"/>
    </location>
</feature>
<evidence type="ECO:0000259" key="3">
    <source>
        <dbReference type="Pfam" id="PF00085"/>
    </source>
</evidence>
<dbReference type="PANTHER" id="PTHR46115">
    <property type="entry name" value="THIOREDOXIN-LIKE PROTEIN 1"/>
    <property type="match status" value="1"/>
</dbReference>
<evidence type="ECO:0000313" key="4">
    <source>
        <dbReference type="EMBL" id="QHU15706.1"/>
    </source>
</evidence>
<dbReference type="Gene3D" id="3.40.30.10">
    <property type="entry name" value="Glutaredoxin"/>
    <property type="match status" value="1"/>
</dbReference>
<feature type="region of interest" description="Disordered" evidence="2">
    <location>
        <begin position="1"/>
        <end position="65"/>
    </location>
</feature>
<accession>A0A6C0KEY5</accession>
<dbReference type="InterPro" id="IPR013766">
    <property type="entry name" value="Thioredoxin_domain"/>
</dbReference>
<reference evidence="4" key="1">
    <citation type="journal article" date="2020" name="Nature">
        <title>Giant virus diversity and host interactions through global metagenomics.</title>
        <authorList>
            <person name="Schulz F."/>
            <person name="Roux S."/>
            <person name="Paez-Espino D."/>
            <person name="Jungbluth S."/>
            <person name="Walsh D.A."/>
            <person name="Denef V.J."/>
            <person name="McMahon K.D."/>
            <person name="Konstantinidis K.T."/>
            <person name="Eloe-Fadrosh E.A."/>
            <person name="Kyrpides N.C."/>
            <person name="Woyke T."/>
        </authorList>
    </citation>
    <scope>NUCLEOTIDE SEQUENCE</scope>
    <source>
        <strain evidence="4">GVMAG-S-3300010158-109</strain>
    </source>
</reference>
<feature type="compositionally biased region" description="Low complexity" evidence="2">
    <location>
        <begin position="16"/>
        <end position="28"/>
    </location>
</feature>
<feature type="compositionally biased region" description="Pro residues" evidence="2">
    <location>
        <begin position="33"/>
        <end position="46"/>
    </location>
</feature>
<dbReference type="Pfam" id="PF00085">
    <property type="entry name" value="Thioredoxin"/>
    <property type="match status" value="1"/>
</dbReference>
<sequence>MSRTKYDGYATYSKYNTSTTNADSDNTARFSNMPPPGPSDPSPPSNEKPTSSSLPQPFHAHTDQSRVNHIEPEKLYELLVSPQYHYVQNAQNSQNVKQPLLILIKVYTDWCKPCKIIAPEIKKLSLDPRYSNILFVEVDGEKLTQHERLASILRCSSVPTFFTFSGGKQTGFMTGIKLDEIVNLCNGLL</sequence>
<keyword evidence="1" id="KW-1015">Disulfide bond</keyword>
<protein>
    <recommendedName>
        <fullName evidence="3">Thioredoxin domain-containing protein</fullName>
    </recommendedName>
</protein>
<organism evidence="4">
    <name type="scientific">viral metagenome</name>
    <dbReference type="NCBI Taxonomy" id="1070528"/>
    <lineage>
        <taxon>unclassified sequences</taxon>
        <taxon>metagenomes</taxon>
        <taxon>organismal metagenomes</taxon>
    </lineage>
</organism>
<dbReference type="EMBL" id="MN740867">
    <property type="protein sequence ID" value="QHU15706.1"/>
    <property type="molecule type" value="Genomic_DNA"/>
</dbReference>
<dbReference type="AlphaFoldDB" id="A0A6C0KEY5"/>
<proteinExistence type="predicted"/>
<name>A0A6C0KEY5_9ZZZZ</name>
<evidence type="ECO:0000256" key="2">
    <source>
        <dbReference type="SAM" id="MobiDB-lite"/>
    </source>
</evidence>
<dbReference type="SUPFAM" id="SSF52833">
    <property type="entry name" value="Thioredoxin-like"/>
    <property type="match status" value="1"/>
</dbReference>